<evidence type="ECO:0000313" key="8">
    <source>
        <dbReference type="EMBL" id="MFI7439166.1"/>
    </source>
</evidence>
<comment type="subcellular location">
    <subcellularLocation>
        <location evidence="2">Cell membrane</location>
        <topology evidence="2">Single-pass type II membrane protein</topology>
    </subcellularLocation>
</comment>
<dbReference type="InterPro" id="IPR000223">
    <property type="entry name" value="Pept_S26A_signal_pept_1"/>
</dbReference>
<dbReference type="CDD" id="cd06530">
    <property type="entry name" value="S26_SPase_I"/>
    <property type="match status" value="1"/>
</dbReference>
<dbReference type="PRINTS" id="PR00727">
    <property type="entry name" value="LEADERPTASE"/>
</dbReference>
<evidence type="ECO:0000256" key="1">
    <source>
        <dbReference type="ARBA" id="ARBA00000677"/>
    </source>
</evidence>
<keyword evidence="5" id="KW-0378">Hydrolase</keyword>
<comment type="similarity">
    <text evidence="3">Belongs to the peptidase S26 family.</text>
</comment>
<dbReference type="EMBL" id="JBITMB010000001">
    <property type="protein sequence ID" value="MFI7439166.1"/>
    <property type="molecule type" value="Genomic_DNA"/>
</dbReference>
<dbReference type="PANTHER" id="PTHR43390:SF1">
    <property type="entry name" value="CHLOROPLAST PROCESSING PEPTIDASE"/>
    <property type="match status" value="1"/>
</dbReference>
<feature type="transmembrane region" description="Helical" evidence="6">
    <location>
        <begin position="6"/>
        <end position="27"/>
    </location>
</feature>
<dbReference type="Pfam" id="PF10502">
    <property type="entry name" value="Peptidase_S26"/>
    <property type="match status" value="2"/>
</dbReference>
<feature type="domain" description="Peptidase S26" evidence="7">
    <location>
        <begin position="32"/>
        <end position="98"/>
    </location>
</feature>
<evidence type="ECO:0000256" key="5">
    <source>
        <dbReference type="ARBA" id="ARBA00022801"/>
    </source>
</evidence>
<name>A0ABW7ZZF9_9ACTN</name>
<evidence type="ECO:0000313" key="9">
    <source>
        <dbReference type="Proteomes" id="UP001612928"/>
    </source>
</evidence>
<keyword evidence="6" id="KW-1133">Transmembrane helix</keyword>
<keyword evidence="9" id="KW-1185">Reference proteome</keyword>
<organism evidence="8 9">
    <name type="scientific">Nonomuraea indica</name>
    <dbReference type="NCBI Taxonomy" id="1581193"/>
    <lineage>
        <taxon>Bacteria</taxon>
        <taxon>Bacillati</taxon>
        <taxon>Actinomycetota</taxon>
        <taxon>Actinomycetes</taxon>
        <taxon>Streptosporangiales</taxon>
        <taxon>Streptosporangiaceae</taxon>
        <taxon>Nonomuraea</taxon>
    </lineage>
</organism>
<keyword evidence="6" id="KW-0812">Transmembrane</keyword>
<proteinExistence type="inferred from homology"/>
<comment type="catalytic activity">
    <reaction evidence="1">
        <text>Cleavage of hydrophobic, N-terminal signal or leader sequences from secreted and periplasmic proteins.</text>
        <dbReference type="EC" id="3.4.21.89"/>
    </reaction>
</comment>
<dbReference type="RefSeq" id="WP_397018698.1">
    <property type="nucleotide sequence ID" value="NZ_JBITMB010000001.1"/>
</dbReference>
<dbReference type="InterPro" id="IPR019758">
    <property type="entry name" value="Pept_S26A_signal_pept_1_CS"/>
</dbReference>
<keyword evidence="6" id="KW-0472">Membrane</keyword>
<feature type="domain" description="Peptidase S26" evidence="7">
    <location>
        <begin position="103"/>
        <end position="146"/>
    </location>
</feature>
<accession>A0ABW7ZZF9</accession>
<sequence>MTRLRPGAVALGIWLVVAVGVGGLSWLRRRYVLVSVSGASMEPAYRSGDRVWVRRTTADGVRAGQVVVVRLPHPETGEAGPAQPWSIKRVAAAPGEPVPEHGVPGWEPGARVPPGCLVVHGDNAGGSYDSRHCGHVPGDRLLGLVVRRVGPVS</sequence>
<protein>
    <recommendedName>
        <fullName evidence="4">signal peptidase I</fullName>
        <ecNumber evidence="4">3.4.21.89</ecNumber>
    </recommendedName>
</protein>
<dbReference type="EC" id="3.4.21.89" evidence="4"/>
<dbReference type="PANTHER" id="PTHR43390">
    <property type="entry name" value="SIGNAL PEPTIDASE I"/>
    <property type="match status" value="1"/>
</dbReference>
<dbReference type="PROSITE" id="PS00761">
    <property type="entry name" value="SPASE_I_3"/>
    <property type="match status" value="1"/>
</dbReference>
<comment type="caution">
    <text evidence="8">The sequence shown here is derived from an EMBL/GenBank/DDBJ whole genome shotgun (WGS) entry which is preliminary data.</text>
</comment>
<evidence type="ECO:0000256" key="3">
    <source>
        <dbReference type="ARBA" id="ARBA00009370"/>
    </source>
</evidence>
<dbReference type="Gene3D" id="2.10.109.10">
    <property type="entry name" value="Umud Fragment, subunit A"/>
    <property type="match status" value="1"/>
</dbReference>
<gene>
    <name evidence="8" type="ORF">ACIBP5_04290</name>
</gene>
<dbReference type="SUPFAM" id="SSF51306">
    <property type="entry name" value="LexA/Signal peptidase"/>
    <property type="match status" value="1"/>
</dbReference>
<evidence type="ECO:0000256" key="6">
    <source>
        <dbReference type="SAM" id="Phobius"/>
    </source>
</evidence>
<evidence type="ECO:0000259" key="7">
    <source>
        <dbReference type="Pfam" id="PF10502"/>
    </source>
</evidence>
<dbReference type="InterPro" id="IPR019533">
    <property type="entry name" value="Peptidase_S26"/>
</dbReference>
<evidence type="ECO:0000256" key="2">
    <source>
        <dbReference type="ARBA" id="ARBA00004401"/>
    </source>
</evidence>
<dbReference type="Proteomes" id="UP001612928">
    <property type="component" value="Unassembled WGS sequence"/>
</dbReference>
<dbReference type="InterPro" id="IPR036286">
    <property type="entry name" value="LexA/Signal_pep-like_sf"/>
</dbReference>
<reference evidence="8 9" key="1">
    <citation type="submission" date="2024-10" db="EMBL/GenBank/DDBJ databases">
        <title>The Natural Products Discovery Center: Release of the First 8490 Sequenced Strains for Exploring Actinobacteria Biosynthetic Diversity.</title>
        <authorList>
            <person name="Kalkreuter E."/>
            <person name="Kautsar S.A."/>
            <person name="Yang D."/>
            <person name="Bader C.D."/>
            <person name="Teijaro C.N."/>
            <person name="Fluegel L."/>
            <person name="Davis C.M."/>
            <person name="Simpson J.R."/>
            <person name="Lauterbach L."/>
            <person name="Steele A.D."/>
            <person name="Gui C."/>
            <person name="Meng S."/>
            <person name="Li G."/>
            <person name="Viehrig K."/>
            <person name="Ye F."/>
            <person name="Su P."/>
            <person name="Kiefer A.F."/>
            <person name="Nichols A."/>
            <person name="Cepeda A.J."/>
            <person name="Yan W."/>
            <person name="Fan B."/>
            <person name="Jiang Y."/>
            <person name="Adhikari A."/>
            <person name="Zheng C.-J."/>
            <person name="Schuster L."/>
            <person name="Cowan T.M."/>
            <person name="Smanski M.J."/>
            <person name="Chevrette M.G."/>
            <person name="De Carvalho L.P.S."/>
            <person name="Shen B."/>
        </authorList>
    </citation>
    <scope>NUCLEOTIDE SEQUENCE [LARGE SCALE GENOMIC DNA]</scope>
    <source>
        <strain evidence="8 9">NPDC049503</strain>
    </source>
</reference>
<evidence type="ECO:0000256" key="4">
    <source>
        <dbReference type="ARBA" id="ARBA00013208"/>
    </source>
</evidence>